<feature type="transmembrane region" description="Helical" evidence="1">
    <location>
        <begin position="140"/>
        <end position="157"/>
    </location>
</feature>
<dbReference type="AlphaFoldDB" id="A0A9X3YM08"/>
<keyword evidence="1" id="KW-0472">Membrane</keyword>
<feature type="transmembrane region" description="Helical" evidence="1">
    <location>
        <begin position="113"/>
        <end position="133"/>
    </location>
</feature>
<keyword evidence="1" id="KW-1133">Transmembrane helix</keyword>
<reference evidence="2" key="1">
    <citation type="submission" date="2023-02" db="EMBL/GenBank/DDBJ databases">
        <title>Tahibacter soli sp. nov. isolated from soil.</title>
        <authorList>
            <person name="Baek J.H."/>
            <person name="Lee J.K."/>
            <person name="Choi D.G."/>
            <person name="Jeon C.O."/>
        </authorList>
    </citation>
    <scope>NUCLEOTIDE SEQUENCE</scope>
    <source>
        <strain evidence="2">BL</strain>
    </source>
</reference>
<comment type="caution">
    <text evidence="2">The sequence shown here is derived from an EMBL/GenBank/DDBJ whole genome shotgun (WGS) entry which is preliminary data.</text>
</comment>
<gene>
    <name evidence="2" type="ORF">OD750_012300</name>
</gene>
<accession>A0A9X3YM08</accession>
<evidence type="ECO:0000313" key="2">
    <source>
        <dbReference type="EMBL" id="MDC8013321.1"/>
    </source>
</evidence>
<organism evidence="2 3">
    <name type="scientific">Tahibacter soli</name>
    <dbReference type="NCBI Taxonomy" id="2983605"/>
    <lineage>
        <taxon>Bacteria</taxon>
        <taxon>Pseudomonadati</taxon>
        <taxon>Pseudomonadota</taxon>
        <taxon>Gammaproteobacteria</taxon>
        <taxon>Lysobacterales</taxon>
        <taxon>Rhodanobacteraceae</taxon>
        <taxon>Tahibacter</taxon>
    </lineage>
</organism>
<keyword evidence="3" id="KW-1185">Reference proteome</keyword>
<protein>
    <submittedName>
        <fullName evidence="2">Uncharacterized protein</fullName>
    </submittedName>
</protein>
<sequence>MTRPSRLLLSLVIFALAVGLLRALTLVSHTPLLAIANSFDQARYTGCFELFPDRPPPIRPDENSPNAPFEFYRFLENPVRLCYGSSELLLQGTTAAVYGVQELAGVERHSVRWIGYLRLALLTALVAAFCRAWWRRGKPAGAVANAALFALVLTDPADTMYFNTFYAEATALFAAYALFNLVLLYHGQERTRRGVLLLGAGALLLATSKIQHLLLPTVLALVVLAFGRRHTGRWPWQGYALLGGAVLGALFQFAQLSRGDLMMQSIRSYNRAHVIFTGLLPAVRDPAATLVRLGMPARCAEHTGKAAWQMPGMPEDVCPGIEKLGRVRILFEFVREPMAAVRYLGNGLAALNPWLPRNLGHVEGEILGKLPARFVSLNGVLDRVPPLRYALFALPLVAAALAWRRRPVSAFAPSETSSAGDPLLLLGAMTSALIVATLGITLAGDGIADVAKQGHLIFNASLAWVVIAAIALAGRLGSQPQREMLTA</sequence>
<dbReference type="RefSeq" id="WP_263545530.1">
    <property type="nucleotide sequence ID" value="NZ_JAOVZO020000017.1"/>
</dbReference>
<feature type="transmembrane region" description="Helical" evidence="1">
    <location>
        <begin position="423"/>
        <end position="444"/>
    </location>
</feature>
<feature type="transmembrane region" description="Helical" evidence="1">
    <location>
        <begin position="456"/>
        <end position="477"/>
    </location>
</feature>
<feature type="transmembrane region" description="Helical" evidence="1">
    <location>
        <begin position="238"/>
        <end position="257"/>
    </location>
</feature>
<feature type="transmembrane region" description="Helical" evidence="1">
    <location>
        <begin position="163"/>
        <end position="183"/>
    </location>
</feature>
<dbReference type="Proteomes" id="UP001139971">
    <property type="component" value="Unassembled WGS sequence"/>
</dbReference>
<proteinExistence type="predicted"/>
<evidence type="ECO:0000313" key="3">
    <source>
        <dbReference type="Proteomes" id="UP001139971"/>
    </source>
</evidence>
<keyword evidence="1" id="KW-0812">Transmembrane</keyword>
<name>A0A9X3YM08_9GAMM</name>
<evidence type="ECO:0000256" key="1">
    <source>
        <dbReference type="SAM" id="Phobius"/>
    </source>
</evidence>
<feature type="transmembrane region" description="Helical" evidence="1">
    <location>
        <begin position="195"/>
        <end position="226"/>
    </location>
</feature>
<dbReference type="EMBL" id="JAOVZO020000017">
    <property type="protein sequence ID" value="MDC8013321.1"/>
    <property type="molecule type" value="Genomic_DNA"/>
</dbReference>